<evidence type="ECO:0000313" key="5">
    <source>
        <dbReference type="Proteomes" id="UP000270112"/>
    </source>
</evidence>
<dbReference type="Pfam" id="PF18930">
    <property type="entry name" value="DUF5679"/>
    <property type="match status" value="1"/>
</dbReference>
<feature type="domain" description="DUF5679" evidence="1">
    <location>
        <begin position="46"/>
        <end position="85"/>
    </location>
</feature>
<reference evidence="3" key="3">
    <citation type="journal article" date="2019" name="Microbiol. Resour. Announc.">
        <title>Draft Genome Sequences of Type Strains of Gordonibacter faecihominis, Paraeggerthella hongkongensis, Parvibacter caecicola,Slackia equolifaciens, Slackia faecicanis, and Slackia isoflavoniconvertens.</title>
        <authorList>
            <person name="Danylec N."/>
            <person name="Stoll D.A."/>
            <person name="Dotsch A."/>
            <person name="Huch M."/>
        </authorList>
    </citation>
    <scope>NUCLEOTIDE SEQUENCE</scope>
    <source>
        <strain evidence="3">DSM 16107</strain>
    </source>
</reference>
<evidence type="ECO:0000313" key="2">
    <source>
        <dbReference type="EMBL" id="RDB64754.1"/>
    </source>
</evidence>
<dbReference type="AlphaFoldDB" id="A0A3N0IWZ1"/>
<evidence type="ECO:0000313" key="3">
    <source>
        <dbReference type="EMBL" id="RNM41508.1"/>
    </source>
</evidence>
<evidence type="ECO:0000259" key="1">
    <source>
        <dbReference type="Pfam" id="PF18930"/>
    </source>
</evidence>
<keyword evidence="4" id="KW-1185">Reference proteome</keyword>
<dbReference type="InterPro" id="IPR044044">
    <property type="entry name" value="DUF5679"/>
</dbReference>
<sequence>MGNASYYHHEFRDWQPPVSARADAFSREQFAFRQNEKGTIMAIEAYCMKCKEKKEMKDPVEGTTKNGKPITKGTCPVCGSTICRIGAAK</sequence>
<dbReference type="EMBL" id="QICC01000034">
    <property type="protein sequence ID" value="RNM41508.1"/>
    <property type="molecule type" value="Genomic_DNA"/>
</dbReference>
<accession>A0A3N0IWZ1</accession>
<dbReference type="EMBL" id="PPTT01000045">
    <property type="protein sequence ID" value="RDB64754.1"/>
    <property type="molecule type" value="Genomic_DNA"/>
</dbReference>
<reference evidence="2 4" key="1">
    <citation type="journal article" date="2018" name="Elife">
        <title>Discovery and characterization of a prevalent human gut bacterial enzyme sufficient for the inactivation of a family of plant toxins.</title>
        <authorList>
            <person name="Koppel N."/>
            <person name="Bisanz J.E."/>
            <person name="Pandelia M.E."/>
            <person name="Turnbaugh P.J."/>
            <person name="Balskus E.P."/>
        </authorList>
    </citation>
    <scope>NUCLEOTIDE SEQUENCE [LARGE SCALE GENOMIC DNA]</scope>
    <source>
        <strain evidence="2 4">DSM 16107</strain>
    </source>
</reference>
<name>A0A3N0IWZ1_9ACTN</name>
<evidence type="ECO:0000313" key="4">
    <source>
        <dbReference type="Proteomes" id="UP000253817"/>
    </source>
</evidence>
<comment type="caution">
    <text evidence="3">The sequence shown here is derived from an EMBL/GenBank/DDBJ whole genome shotgun (WGS) entry which is preliminary data.</text>
</comment>
<organism evidence="3 5">
    <name type="scientific">Eggerthella sinensis</name>
    <dbReference type="NCBI Taxonomy" id="242230"/>
    <lineage>
        <taxon>Bacteria</taxon>
        <taxon>Bacillati</taxon>
        <taxon>Actinomycetota</taxon>
        <taxon>Coriobacteriia</taxon>
        <taxon>Eggerthellales</taxon>
        <taxon>Eggerthellaceae</taxon>
        <taxon>Eggerthella</taxon>
    </lineage>
</organism>
<protein>
    <recommendedName>
        <fullName evidence="1">DUF5679 domain-containing protein</fullName>
    </recommendedName>
</protein>
<gene>
    <name evidence="2" type="ORF">C1876_16535</name>
    <name evidence="3" type="ORF">DMP09_09210</name>
</gene>
<dbReference type="Proteomes" id="UP000253817">
    <property type="component" value="Unassembled WGS sequence"/>
</dbReference>
<proteinExistence type="predicted"/>
<dbReference type="Proteomes" id="UP000270112">
    <property type="component" value="Unassembled WGS sequence"/>
</dbReference>
<reference evidence="5" key="2">
    <citation type="submission" date="2018-05" db="EMBL/GenBank/DDBJ databases">
        <title>Genome Sequencing of selected type strains of the family Eggerthellaceae.</title>
        <authorList>
            <person name="Danylec N."/>
            <person name="Stoll D.A."/>
            <person name="Doetsch A."/>
            <person name="Huch M."/>
        </authorList>
    </citation>
    <scope>NUCLEOTIDE SEQUENCE [LARGE SCALE GENOMIC DNA]</scope>
    <source>
        <strain evidence="5">DSM 16107</strain>
    </source>
</reference>